<dbReference type="PROSITE" id="PS01136">
    <property type="entry name" value="UPF0034"/>
    <property type="match status" value="1"/>
</dbReference>
<feature type="region of interest" description="Disordered" evidence="17">
    <location>
        <begin position="452"/>
        <end position="484"/>
    </location>
</feature>
<evidence type="ECO:0000256" key="2">
    <source>
        <dbReference type="ARBA" id="ARBA00022630"/>
    </source>
</evidence>
<dbReference type="InterPro" id="IPR035587">
    <property type="entry name" value="DUS-like_FMN-bd"/>
</dbReference>
<evidence type="ECO:0000259" key="18">
    <source>
        <dbReference type="Pfam" id="PF01207"/>
    </source>
</evidence>
<evidence type="ECO:0000313" key="20">
    <source>
        <dbReference type="Proteomes" id="UP000717328"/>
    </source>
</evidence>
<comment type="catalytic activity">
    <reaction evidence="15">
        <text>a 5,6-dihydrouridine in mRNA + NADP(+) = a uridine in mRNA + NADPH + H(+)</text>
        <dbReference type="Rhea" id="RHEA:69855"/>
        <dbReference type="Rhea" id="RHEA-COMP:14658"/>
        <dbReference type="Rhea" id="RHEA-COMP:17789"/>
        <dbReference type="ChEBI" id="CHEBI:15378"/>
        <dbReference type="ChEBI" id="CHEBI:57783"/>
        <dbReference type="ChEBI" id="CHEBI:58349"/>
        <dbReference type="ChEBI" id="CHEBI:65315"/>
        <dbReference type="ChEBI" id="CHEBI:74443"/>
    </reaction>
    <physiologicalReaction direction="right-to-left" evidence="15">
        <dbReference type="Rhea" id="RHEA:69857"/>
    </physiologicalReaction>
</comment>
<dbReference type="PANTHER" id="PTHR11082:SF5">
    <property type="entry name" value="TRNA-DIHYDROURIDINE(16_17) SYNTHASE [NAD(P)(+)]-LIKE"/>
    <property type="match status" value="1"/>
</dbReference>
<reference evidence="19" key="1">
    <citation type="submission" date="2021-02" db="EMBL/GenBank/DDBJ databases">
        <authorList>
            <person name="Nieuwenhuis M."/>
            <person name="Van De Peppel L.J.J."/>
        </authorList>
    </citation>
    <scope>NUCLEOTIDE SEQUENCE</scope>
    <source>
        <strain evidence="19">D49</strain>
    </source>
</reference>
<feature type="compositionally biased region" description="Polar residues" evidence="17">
    <location>
        <begin position="300"/>
        <end position="311"/>
    </location>
</feature>
<dbReference type="CDD" id="cd02801">
    <property type="entry name" value="DUS_like_FMN"/>
    <property type="match status" value="1"/>
</dbReference>
<dbReference type="GO" id="GO:0017150">
    <property type="term" value="F:tRNA dihydrouridine synthase activity"/>
    <property type="evidence" value="ECO:0007669"/>
    <property type="project" value="InterPro"/>
</dbReference>
<comment type="catalytic activity">
    <reaction evidence="11">
        <text>5,6-dihydrouridine(17) in tRNA + NAD(+) = uridine(17) in tRNA + NADH + H(+)</text>
        <dbReference type="Rhea" id="RHEA:53372"/>
        <dbReference type="Rhea" id="RHEA-COMP:13541"/>
        <dbReference type="Rhea" id="RHEA-COMP:13542"/>
        <dbReference type="ChEBI" id="CHEBI:15378"/>
        <dbReference type="ChEBI" id="CHEBI:57540"/>
        <dbReference type="ChEBI" id="CHEBI:57945"/>
        <dbReference type="ChEBI" id="CHEBI:65315"/>
        <dbReference type="ChEBI" id="CHEBI:74443"/>
        <dbReference type="EC" id="1.3.1.88"/>
    </reaction>
    <physiologicalReaction direction="right-to-left" evidence="11">
        <dbReference type="Rhea" id="RHEA:53374"/>
    </physiologicalReaction>
</comment>
<comment type="catalytic activity">
    <reaction evidence="14">
        <text>5,6-dihydrouridine(16) in tRNA + NAD(+) = uridine(16) in tRNA + NADH + H(+)</text>
        <dbReference type="Rhea" id="RHEA:53380"/>
        <dbReference type="Rhea" id="RHEA-COMP:13543"/>
        <dbReference type="Rhea" id="RHEA-COMP:13544"/>
        <dbReference type="ChEBI" id="CHEBI:15378"/>
        <dbReference type="ChEBI" id="CHEBI:57540"/>
        <dbReference type="ChEBI" id="CHEBI:57945"/>
        <dbReference type="ChEBI" id="CHEBI:65315"/>
        <dbReference type="ChEBI" id="CHEBI:74443"/>
        <dbReference type="EC" id="1.3.1.88"/>
    </reaction>
    <physiologicalReaction direction="right-to-left" evidence="14">
        <dbReference type="Rhea" id="RHEA:53382"/>
    </physiologicalReaction>
</comment>
<keyword evidence="8" id="KW-0520">NAD</keyword>
<feature type="region of interest" description="Disordered" evidence="17">
    <location>
        <begin position="272"/>
        <end position="311"/>
    </location>
</feature>
<evidence type="ECO:0000256" key="14">
    <source>
        <dbReference type="ARBA" id="ARBA00048934"/>
    </source>
</evidence>
<name>A0A9P7KG76_9AGAR</name>
<evidence type="ECO:0000313" key="19">
    <source>
        <dbReference type="EMBL" id="KAG5649273.1"/>
    </source>
</evidence>
<comment type="similarity">
    <text evidence="9">Belongs to the Dus family. Dus1 subfamily.</text>
</comment>
<dbReference type="SUPFAM" id="SSF51395">
    <property type="entry name" value="FMN-linked oxidoreductases"/>
    <property type="match status" value="1"/>
</dbReference>
<comment type="caution">
    <text evidence="19">The sequence shown here is derived from an EMBL/GenBank/DDBJ whole genome shotgun (WGS) entry which is preliminary data.</text>
</comment>
<feature type="compositionally biased region" description="Basic and acidic residues" evidence="17">
    <location>
        <begin position="471"/>
        <end position="484"/>
    </location>
</feature>
<evidence type="ECO:0000256" key="16">
    <source>
        <dbReference type="ARBA" id="ARBA00049467"/>
    </source>
</evidence>
<sequence length="484" mass="53608">MQSTSQTQNRKLEGYDLYKALGSPKLIVAPMVDQSELAFRRLTRRYGAQLVYTPMINAKMFADTTHKYYREQYFDIASGEEGASSLSCGDTDRPLIVQFCANSPEHLLASAKLVEAHCDAVDINLGCPQEIARRGHYGAFLMDEWDLIFNMINNLHKNLTIPVTAKFRVFPEIEKTVAYAQMLERAGAQILTCHGRTREQRGQNSGLASYAHIRAVKAAVRVPVFANGNILFSGDVERCLAETGADAVMSAEGVLYNPALFNGLPDCASFVSPDTPSEVSTSTSTSTTSESSPAGPRTEPPSSSELPLETTNPPLAPLALEYLAIVRSQRTRTSPSAVKGHLFKILRPALAQPAYHDLRERLGRVRAVAPRRLGEKDKEKDGEEATEQWVWVDEYVRICEEARGRLEEDARRMTEDGRIPLRELVAKDAATGLDVLPYWLAQPYFRPLKAPVDKKKRKEAVDTQNGVPGESEPKRAKLDGEVVA</sequence>
<evidence type="ECO:0000256" key="4">
    <source>
        <dbReference type="ARBA" id="ARBA00022664"/>
    </source>
</evidence>
<dbReference type="EMBL" id="JABCKI010001247">
    <property type="protein sequence ID" value="KAG5649273.1"/>
    <property type="molecule type" value="Genomic_DNA"/>
</dbReference>
<dbReference type="Pfam" id="PF01207">
    <property type="entry name" value="Dus"/>
    <property type="match status" value="1"/>
</dbReference>
<reference evidence="19" key="2">
    <citation type="submission" date="2021-10" db="EMBL/GenBank/DDBJ databases">
        <title>Phylogenomics reveals ancestral predisposition of the termite-cultivated fungus Termitomyces towards a domesticated lifestyle.</title>
        <authorList>
            <person name="Auxier B."/>
            <person name="Grum-Grzhimaylo A."/>
            <person name="Cardenas M.E."/>
            <person name="Lodge J.D."/>
            <person name="Laessoe T."/>
            <person name="Pedersen O."/>
            <person name="Smith M.E."/>
            <person name="Kuyper T.W."/>
            <person name="Franco-Molano E.A."/>
            <person name="Baroni T.J."/>
            <person name="Aanen D.K."/>
        </authorList>
    </citation>
    <scope>NUCLEOTIDE SEQUENCE</scope>
    <source>
        <strain evidence="19">D49</strain>
    </source>
</reference>
<keyword evidence="7" id="KW-0560">Oxidoreductase</keyword>
<accession>A0A9P7KG76</accession>
<keyword evidence="20" id="KW-1185">Reference proteome</keyword>
<evidence type="ECO:0000256" key="1">
    <source>
        <dbReference type="ARBA" id="ARBA00001917"/>
    </source>
</evidence>
<comment type="cofactor">
    <cofactor evidence="1">
        <name>FMN</name>
        <dbReference type="ChEBI" id="CHEBI:58210"/>
    </cofactor>
</comment>
<evidence type="ECO:0000256" key="15">
    <source>
        <dbReference type="ARBA" id="ARBA00049447"/>
    </source>
</evidence>
<proteinExistence type="inferred from homology"/>
<evidence type="ECO:0000256" key="12">
    <source>
        <dbReference type="ARBA" id="ARBA00047652"/>
    </source>
</evidence>
<evidence type="ECO:0000256" key="10">
    <source>
        <dbReference type="ARBA" id="ARBA00038890"/>
    </source>
</evidence>
<dbReference type="Proteomes" id="UP000717328">
    <property type="component" value="Unassembled WGS sequence"/>
</dbReference>
<dbReference type="InterPro" id="IPR018517">
    <property type="entry name" value="tRNA_hU_synthase_CS"/>
</dbReference>
<evidence type="ECO:0000256" key="9">
    <source>
        <dbReference type="ARBA" id="ARBA00038313"/>
    </source>
</evidence>
<keyword evidence="2" id="KW-0285">Flavoprotein</keyword>
<dbReference type="PANTHER" id="PTHR11082">
    <property type="entry name" value="TRNA-DIHYDROURIDINE SYNTHASE"/>
    <property type="match status" value="1"/>
</dbReference>
<comment type="catalytic activity">
    <reaction evidence="12">
        <text>5,6-dihydrouridine(16) in tRNA + NADP(+) = uridine(16) in tRNA + NADPH + H(+)</text>
        <dbReference type="Rhea" id="RHEA:53376"/>
        <dbReference type="Rhea" id="RHEA-COMP:13543"/>
        <dbReference type="Rhea" id="RHEA-COMP:13544"/>
        <dbReference type="ChEBI" id="CHEBI:15378"/>
        <dbReference type="ChEBI" id="CHEBI:57783"/>
        <dbReference type="ChEBI" id="CHEBI:58349"/>
        <dbReference type="ChEBI" id="CHEBI:65315"/>
        <dbReference type="ChEBI" id="CHEBI:74443"/>
        <dbReference type="EC" id="1.3.1.88"/>
    </reaction>
    <physiologicalReaction direction="right-to-left" evidence="12">
        <dbReference type="Rhea" id="RHEA:53378"/>
    </physiologicalReaction>
</comment>
<dbReference type="InterPro" id="IPR013785">
    <property type="entry name" value="Aldolase_TIM"/>
</dbReference>
<dbReference type="AlphaFoldDB" id="A0A9P7KG76"/>
<evidence type="ECO:0000256" key="11">
    <source>
        <dbReference type="ARBA" id="ARBA00047287"/>
    </source>
</evidence>
<evidence type="ECO:0000256" key="17">
    <source>
        <dbReference type="SAM" id="MobiDB-lite"/>
    </source>
</evidence>
<evidence type="ECO:0000256" key="3">
    <source>
        <dbReference type="ARBA" id="ARBA00022643"/>
    </source>
</evidence>
<organism evidence="19 20">
    <name type="scientific">Sphagnurus paluster</name>
    <dbReference type="NCBI Taxonomy" id="117069"/>
    <lineage>
        <taxon>Eukaryota</taxon>
        <taxon>Fungi</taxon>
        <taxon>Dikarya</taxon>
        <taxon>Basidiomycota</taxon>
        <taxon>Agaricomycotina</taxon>
        <taxon>Agaricomycetes</taxon>
        <taxon>Agaricomycetidae</taxon>
        <taxon>Agaricales</taxon>
        <taxon>Tricholomatineae</taxon>
        <taxon>Lyophyllaceae</taxon>
        <taxon>Sphagnurus</taxon>
    </lineage>
</organism>
<comment type="catalytic activity">
    <reaction evidence="16">
        <text>5,6-dihydrouridine(17) in tRNA + NADP(+) = uridine(17) in tRNA + NADPH + H(+)</text>
        <dbReference type="Rhea" id="RHEA:53368"/>
        <dbReference type="Rhea" id="RHEA-COMP:13541"/>
        <dbReference type="Rhea" id="RHEA-COMP:13542"/>
        <dbReference type="ChEBI" id="CHEBI:15378"/>
        <dbReference type="ChEBI" id="CHEBI:57783"/>
        <dbReference type="ChEBI" id="CHEBI:58349"/>
        <dbReference type="ChEBI" id="CHEBI:65315"/>
        <dbReference type="ChEBI" id="CHEBI:74443"/>
        <dbReference type="EC" id="1.3.1.88"/>
    </reaction>
    <physiologicalReaction direction="right-to-left" evidence="16">
        <dbReference type="Rhea" id="RHEA:53370"/>
    </physiologicalReaction>
</comment>
<dbReference type="Gene3D" id="3.20.20.70">
    <property type="entry name" value="Aldolase class I"/>
    <property type="match status" value="1"/>
</dbReference>
<keyword evidence="5" id="KW-0819">tRNA processing</keyword>
<evidence type="ECO:0000256" key="6">
    <source>
        <dbReference type="ARBA" id="ARBA00022857"/>
    </source>
</evidence>
<evidence type="ECO:0000256" key="8">
    <source>
        <dbReference type="ARBA" id="ARBA00023027"/>
    </source>
</evidence>
<evidence type="ECO:0000256" key="7">
    <source>
        <dbReference type="ARBA" id="ARBA00023002"/>
    </source>
</evidence>
<feature type="domain" description="DUS-like FMN-binding" evidence="18">
    <location>
        <begin position="28"/>
        <end position="263"/>
    </location>
</feature>
<protein>
    <recommendedName>
        <fullName evidence="10">tRNA-dihydrouridine(16/17) synthase [NAD(P)(+)]</fullName>
        <ecNumber evidence="10">1.3.1.88</ecNumber>
    </recommendedName>
</protein>
<dbReference type="OrthoDB" id="272303at2759"/>
<comment type="catalytic activity">
    <reaction evidence="13">
        <text>a 5,6-dihydrouridine in mRNA + NAD(+) = a uridine in mRNA + NADH + H(+)</text>
        <dbReference type="Rhea" id="RHEA:69851"/>
        <dbReference type="Rhea" id="RHEA-COMP:14658"/>
        <dbReference type="Rhea" id="RHEA-COMP:17789"/>
        <dbReference type="ChEBI" id="CHEBI:15378"/>
        <dbReference type="ChEBI" id="CHEBI:57540"/>
        <dbReference type="ChEBI" id="CHEBI:57945"/>
        <dbReference type="ChEBI" id="CHEBI:65315"/>
        <dbReference type="ChEBI" id="CHEBI:74443"/>
    </reaction>
    <physiologicalReaction direction="right-to-left" evidence="13">
        <dbReference type="Rhea" id="RHEA:69853"/>
    </physiologicalReaction>
</comment>
<evidence type="ECO:0000256" key="5">
    <source>
        <dbReference type="ARBA" id="ARBA00022694"/>
    </source>
</evidence>
<dbReference type="EC" id="1.3.1.88" evidence="10"/>
<gene>
    <name evidence="19" type="ORF">H0H81_004911</name>
</gene>
<keyword evidence="3" id="KW-0288">FMN</keyword>
<keyword evidence="4" id="KW-0507">mRNA processing</keyword>
<dbReference type="GO" id="GO:0050660">
    <property type="term" value="F:flavin adenine dinucleotide binding"/>
    <property type="evidence" value="ECO:0007669"/>
    <property type="project" value="InterPro"/>
</dbReference>
<dbReference type="GO" id="GO:0006397">
    <property type="term" value="P:mRNA processing"/>
    <property type="evidence" value="ECO:0007669"/>
    <property type="project" value="UniProtKB-KW"/>
</dbReference>
<evidence type="ECO:0000256" key="13">
    <source>
        <dbReference type="ARBA" id="ARBA00048342"/>
    </source>
</evidence>
<feature type="compositionally biased region" description="Low complexity" evidence="17">
    <location>
        <begin position="272"/>
        <end position="292"/>
    </location>
</feature>
<keyword evidence="6" id="KW-0521">NADP</keyword>